<dbReference type="InterPro" id="IPR014263">
    <property type="entry name" value="Methanolan_biosynth_EpsI"/>
</dbReference>
<sequence>MTTDLTMLRRSIFLFLFFMASAVIAHVMTPLQVPREGGKASLAKIIPKEFGTWAADSTSAPVVVAQDVQANLDRYYSDILTRTYVGAGGQRVMVSIAYGEDQSRTNQVHKPEICYPAQGFSILSERKGYIETANGSIPVMHLATRMGRRYEPVTYWILIGNKVVRGALEQNIARISFGLDGAIPDGLLFRVSSIDQDAQRAYAQQSRFVADLLGALDPSVRARLIGSIGTVPAE</sequence>
<evidence type="ECO:0000259" key="1">
    <source>
        <dbReference type="Pfam" id="PF11984"/>
    </source>
</evidence>
<organism evidence="2 3">
    <name type="scientific">Denitromonas halophila</name>
    <dbReference type="NCBI Taxonomy" id="1629404"/>
    <lineage>
        <taxon>Bacteria</taxon>
        <taxon>Pseudomonadati</taxon>
        <taxon>Pseudomonadota</taxon>
        <taxon>Betaproteobacteria</taxon>
        <taxon>Rhodocyclales</taxon>
        <taxon>Zoogloeaceae</taxon>
        <taxon>Denitromonas</taxon>
    </lineage>
</organism>
<reference evidence="2 3" key="1">
    <citation type="submission" date="2019-07" db="EMBL/GenBank/DDBJ databases">
        <title>The pathways for chlorine oxyanion respiration interact through the shared metabolite chlorate.</title>
        <authorList>
            <person name="Barnum T.P."/>
            <person name="Cheng Y."/>
            <person name="Hill K.A."/>
            <person name="Lucas L.N."/>
            <person name="Carlson H.K."/>
            <person name="Coates J.D."/>
        </authorList>
    </citation>
    <scope>NUCLEOTIDE SEQUENCE [LARGE SCALE GENOMIC DNA]</scope>
    <source>
        <strain evidence="2 3">SFB-3</strain>
    </source>
</reference>
<dbReference type="NCBIfam" id="TIGR02914">
    <property type="entry name" value="EpsI_fam"/>
    <property type="match status" value="1"/>
</dbReference>
<dbReference type="RefSeq" id="WP_144309090.1">
    <property type="nucleotide sequence ID" value="NZ_VMNK01000006.1"/>
</dbReference>
<protein>
    <submittedName>
        <fullName evidence="2">EpsI family protein</fullName>
    </submittedName>
</protein>
<dbReference type="InterPro" id="IPR054653">
    <property type="entry name" value="EpsI_type_B_pred"/>
</dbReference>
<evidence type="ECO:0000313" key="2">
    <source>
        <dbReference type="EMBL" id="TVO57623.1"/>
    </source>
</evidence>
<comment type="caution">
    <text evidence="2">The sequence shown here is derived from an EMBL/GenBank/DDBJ whole genome shotgun (WGS) entry which is preliminary data.</text>
</comment>
<evidence type="ECO:0000313" key="3">
    <source>
        <dbReference type="Proteomes" id="UP000319502"/>
    </source>
</evidence>
<keyword evidence="3" id="KW-1185">Reference proteome</keyword>
<gene>
    <name evidence="2" type="primary">epsI</name>
    <name evidence="2" type="ORF">FHP91_08080</name>
</gene>
<dbReference type="Proteomes" id="UP000319502">
    <property type="component" value="Unassembled WGS sequence"/>
</dbReference>
<dbReference type="AlphaFoldDB" id="A0A557QXJ7"/>
<dbReference type="NCBIfam" id="NF045609">
    <property type="entry name" value="EpsI_type_B"/>
    <property type="match status" value="1"/>
</dbReference>
<proteinExistence type="predicted"/>
<accession>A0A557QXJ7</accession>
<dbReference type="OrthoDB" id="8583485at2"/>
<dbReference type="EMBL" id="VMNK01000006">
    <property type="protein sequence ID" value="TVO57623.1"/>
    <property type="molecule type" value="Genomic_DNA"/>
</dbReference>
<name>A0A557QXJ7_9RHOO</name>
<feature type="domain" description="Methanolan biosynthesis EpsI" evidence="1">
    <location>
        <begin position="14"/>
        <end position="218"/>
    </location>
</feature>
<dbReference type="Pfam" id="PF11984">
    <property type="entry name" value="DUF3485"/>
    <property type="match status" value="1"/>
</dbReference>